<feature type="compositionally biased region" description="Basic and acidic residues" evidence="4">
    <location>
        <begin position="583"/>
        <end position="617"/>
    </location>
</feature>
<feature type="compositionally biased region" description="Basic residues" evidence="4">
    <location>
        <begin position="262"/>
        <end position="278"/>
    </location>
</feature>
<dbReference type="GeneID" id="103593439"/>
<feature type="domain" description="RRM" evidence="5">
    <location>
        <begin position="284"/>
        <end position="360"/>
    </location>
</feature>
<dbReference type="CDD" id="cd12750">
    <property type="entry name" value="RRM5_RBM12B"/>
    <property type="match status" value="1"/>
</dbReference>
<dbReference type="InterPro" id="IPR034588">
    <property type="entry name" value="RBM12B_RRM2"/>
</dbReference>
<feature type="domain" description="RRM" evidence="5">
    <location>
        <begin position="155"/>
        <end position="230"/>
    </location>
</feature>
<dbReference type="RefSeq" id="XP_008574631.1">
    <property type="nucleotide sequence ID" value="XM_008576409.1"/>
</dbReference>
<keyword evidence="1" id="KW-0677">Repeat</keyword>
<gene>
    <name evidence="7 8" type="primary">RBM12B</name>
</gene>
<evidence type="ECO:0000256" key="3">
    <source>
        <dbReference type="PROSITE-ProRule" id="PRU00176"/>
    </source>
</evidence>
<feature type="compositionally biased region" description="Basic and acidic residues" evidence="4">
    <location>
        <begin position="543"/>
        <end position="566"/>
    </location>
</feature>
<dbReference type="RefSeq" id="XP_008574632.1">
    <property type="nucleotide sequence ID" value="XM_008576410.1"/>
</dbReference>
<dbReference type="InterPro" id="IPR000504">
    <property type="entry name" value="RRM_dom"/>
</dbReference>
<evidence type="ECO:0000256" key="4">
    <source>
        <dbReference type="SAM" id="MobiDB-lite"/>
    </source>
</evidence>
<feature type="region of interest" description="Disordered" evidence="4">
    <location>
        <begin position="583"/>
        <end position="802"/>
    </location>
</feature>
<feature type="region of interest" description="Disordered" evidence="4">
    <location>
        <begin position="828"/>
        <end position="859"/>
    </location>
</feature>
<proteinExistence type="predicted"/>
<name>A0ABM0R1Z0_GALVR</name>
<dbReference type="SMART" id="SM00360">
    <property type="entry name" value="RRM"/>
    <property type="match status" value="5"/>
</dbReference>
<feature type="region of interest" description="Disordered" evidence="4">
    <location>
        <begin position="120"/>
        <end position="147"/>
    </location>
</feature>
<feature type="compositionally biased region" description="Basic and acidic residues" evidence="4">
    <location>
        <begin position="759"/>
        <end position="802"/>
    </location>
</feature>
<evidence type="ECO:0000313" key="8">
    <source>
        <dbReference type="RefSeq" id="XP_008574632.1"/>
    </source>
</evidence>
<evidence type="ECO:0000256" key="2">
    <source>
        <dbReference type="ARBA" id="ARBA00022884"/>
    </source>
</evidence>
<feature type="domain" description="RRM" evidence="5">
    <location>
        <begin position="400"/>
        <end position="477"/>
    </location>
</feature>
<reference evidence="7 8" key="1">
    <citation type="submission" date="2025-05" db="UniProtKB">
        <authorList>
            <consortium name="RefSeq"/>
        </authorList>
    </citation>
    <scope>IDENTIFICATION</scope>
</reference>
<dbReference type="PANTHER" id="PTHR13976">
    <property type="entry name" value="HETEROGENEOUS NUCLEAR RIBONUCLEOPROTEIN-RELATED"/>
    <property type="match status" value="1"/>
</dbReference>
<dbReference type="SUPFAM" id="SSF54928">
    <property type="entry name" value="RNA-binding domain, RBD"/>
    <property type="match status" value="4"/>
</dbReference>
<dbReference type="InterPro" id="IPR012677">
    <property type="entry name" value="Nucleotide-bd_a/b_plait_sf"/>
</dbReference>
<dbReference type="CDD" id="cd12746">
    <property type="entry name" value="RRM2_RBM12B"/>
    <property type="match status" value="1"/>
</dbReference>
<dbReference type="Gene3D" id="3.30.70.330">
    <property type="match status" value="5"/>
</dbReference>
<keyword evidence="2 3" id="KW-0694">RNA-binding</keyword>
<feature type="compositionally biased region" description="Basic and acidic residues" evidence="4">
    <location>
        <begin position="500"/>
        <end position="515"/>
    </location>
</feature>
<protein>
    <submittedName>
        <fullName evidence="7 8">RNA-binding protein 12B</fullName>
    </submittedName>
</protein>
<dbReference type="InterPro" id="IPR035979">
    <property type="entry name" value="RBD_domain_sf"/>
</dbReference>
<feature type="compositionally biased region" description="Basic and acidic residues" evidence="4">
    <location>
        <begin position="245"/>
        <end position="261"/>
    </location>
</feature>
<dbReference type="Proteomes" id="UP000694923">
    <property type="component" value="Unplaced"/>
</dbReference>
<dbReference type="InterPro" id="IPR050666">
    <property type="entry name" value="ESRP"/>
</dbReference>
<dbReference type="InterPro" id="IPR047188">
    <property type="entry name" value="RRM4_RBM12B"/>
</dbReference>
<feature type="region of interest" description="Disordered" evidence="4">
    <location>
        <begin position="245"/>
        <end position="279"/>
    </location>
</feature>
<accession>A0ABM0R1Z0</accession>
<feature type="region of interest" description="Disordered" evidence="4">
    <location>
        <begin position="498"/>
        <end position="566"/>
    </location>
</feature>
<evidence type="ECO:0000259" key="5">
    <source>
        <dbReference type="PROSITE" id="PS50102"/>
    </source>
</evidence>
<organism evidence="6 7">
    <name type="scientific">Galeopterus variegatus</name>
    <name type="common">Malayan flying lemur</name>
    <name type="synonym">Cynocephalus variegatus</name>
    <dbReference type="NCBI Taxonomy" id="482537"/>
    <lineage>
        <taxon>Eukaryota</taxon>
        <taxon>Metazoa</taxon>
        <taxon>Chordata</taxon>
        <taxon>Craniata</taxon>
        <taxon>Vertebrata</taxon>
        <taxon>Euteleostomi</taxon>
        <taxon>Mammalia</taxon>
        <taxon>Eutheria</taxon>
        <taxon>Euarchontoglires</taxon>
        <taxon>Dermoptera</taxon>
        <taxon>Cynocephalidae</taxon>
        <taxon>Galeopterus</taxon>
    </lineage>
</organism>
<evidence type="ECO:0000313" key="6">
    <source>
        <dbReference type="Proteomes" id="UP000694923"/>
    </source>
</evidence>
<evidence type="ECO:0000313" key="7">
    <source>
        <dbReference type="RefSeq" id="XP_008574631.1"/>
    </source>
</evidence>
<feature type="compositionally biased region" description="Basic and acidic residues" evidence="4">
    <location>
        <begin position="626"/>
        <end position="749"/>
    </location>
</feature>
<keyword evidence="6" id="KW-1185">Reference proteome</keyword>
<feature type="compositionally biased region" description="Basic and acidic residues" evidence="4">
    <location>
        <begin position="828"/>
        <end position="840"/>
    </location>
</feature>
<evidence type="ECO:0000256" key="1">
    <source>
        <dbReference type="ARBA" id="ARBA00022737"/>
    </source>
</evidence>
<dbReference type="CDD" id="cd12748">
    <property type="entry name" value="RRM4_RBM12B"/>
    <property type="match status" value="1"/>
</dbReference>
<dbReference type="CDD" id="cd12744">
    <property type="entry name" value="RRM1_RBM12B"/>
    <property type="match status" value="1"/>
</dbReference>
<sequence>MAVVIRLLGLPFIAGPVDIRHFFTGLTIPDGGVHIIGGEIGEAFIIFATDEDARRAISRSGGFIKNSSVELFLSSKAEMQKTIEMKRTDHVGRGRSGSGASGVGSQSNFIKIGKEEASNSGYGSSVNQDDGFHTNGTGHGDLRPRKTRPLKAENPYLFLRGLPYLVNEDDVRVFFSGLCVDGVIFLKHHDGRNNGDAVVKFASCIDASGGLKCHRSFMGSRFIEVMQGSEQQWIEFGGKAVREGDIPMRTEEHSPSRGIKDRHFRKRSHSKSPRRTRSRSPLGFYVHLKNLSLGINKRDLRNFFRDTDLTNEQIRFLYKDERRTRYAFVMFKTQKDYNTALGLHKTVLQYRPVHIDPVSRKQMLKFIECYEKKRSGSIEKERPRYISQKYSQEGYCGQKLCIYIRNFPFDVTKVEVQKFFADFSLAEDDICLLYDDKGVGLGEALVKFKSEEQAIKAERLNRRRFLGTEVLLRLISEAQMQEFGVNFSLMSSEKMPARSRSCDRDDSSHIFDSKDPQGYSVGPSENFRHQIEDLGQLNNFKHPQGDFRKPDRRPPEDFRHSPEDFRRSPEDFRCLREEHFRRPSEEDFRHPSEDDFRHHREEDWRPSFEEDWMRPSEEDFGQYPEEDFRPPPEGDFRQPPEDNWRRPPEEDFRRPPQGDWRRPPEDDFRQPLEEDFRGPPEEDFRRLPEDDFRHSPEEDFRRSPQEHFRRPPQEHFRRLPQEHFRRPPPEHFRRPPPERFRRLPPEHFRRPPQQHFRRPPQEHFRRPPQEHFRRSREEDFRNPLDEDFRGPPDEDFRCLPDEDFRSHQEEDFRCPSDEDFRQLPEEDIREAPEEDPRLHDNFGPPAEGFRSPSDDFRSHRPFGTFGRPEGSKFDFGKRNMGGFPEGRFMPDPKLDCGSGRVTPIKIMNLPFKANVNEILDFFHGYRIIPDSVSIQYNEQGLPTGEAIVAMINYNEAMAAIKDLNDRPVGPRKVKLILL</sequence>
<dbReference type="PROSITE" id="PS50102">
    <property type="entry name" value="RRM"/>
    <property type="match status" value="3"/>
</dbReference>
<dbReference type="Pfam" id="PF00076">
    <property type="entry name" value="RRM_1"/>
    <property type="match status" value="3"/>
</dbReference>